<dbReference type="InterPro" id="IPR011663">
    <property type="entry name" value="UTRA"/>
</dbReference>
<dbReference type="InterPro" id="IPR028978">
    <property type="entry name" value="Chorismate_lyase_/UTRA_dom_sf"/>
</dbReference>
<dbReference type="SMART" id="SM00866">
    <property type="entry name" value="UTRA"/>
    <property type="match status" value="1"/>
</dbReference>
<dbReference type="SUPFAM" id="SSF46785">
    <property type="entry name" value="Winged helix' DNA-binding domain"/>
    <property type="match status" value="1"/>
</dbReference>
<dbReference type="GeneID" id="93713155"/>
<evidence type="ECO:0000256" key="1">
    <source>
        <dbReference type="ARBA" id="ARBA00023015"/>
    </source>
</evidence>
<dbReference type="PROSITE" id="PS50949">
    <property type="entry name" value="HTH_GNTR"/>
    <property type="match status" value="1"/>
</dbReference>
<protein>
    <submittedName>
        <fullName evidence="6">Transcriptional regulator, GntR family</fullName>
    </submittedName>
</protein>
<reference evidence="6 7" key="1">
    <citation type="submission" date="2016-10" db="EMBL/GenBank/DDBJ databases">
        <authorList>
            <person name="Varghese N."/>
            <person name="Submissions S."/>
        </authorList>
    </citation>
    <scope>NUCLEOTIDE SEQUENCE [LARGE SCALE GENOMIC DNA]</scope>
    <source>
        <strain evidence="6 7">DSM 13796</strain>
    </source>
</reference>
<dbReference type="CDD" id="cd07377">
    <property type="entry name" value="WHTH_GntR"/>
    <property type="match status" value="1"/>
</dbReference>
<comment type="caution">
    <text evidence="6">The sequence shown here is derived from an EMBL/GenBank/DDBJ whole genome shotgun (WGS) entry which is preliminary data.</text>
</comment>
<dbReference type="Pfam" id="PF07702">
    <property type="entry name" value="UTRA"/>
    <property type="match status" value="1"/>
</dbReference>
<dbReference type="EMBL" id="FOXX01000018">
    <property type="protein sequence ID" value="SFQ86306.1"/>
    <property type="molecule type" value="Genomic_DNA"/>
</dbReference>
<dbReference type="PANTHER" id="PTHR44846">
    <property type="entry name" value="MANNOSYL-D-GLYCERATE TRANSPORT/METABOLISM SYSTEM REPRESSOR MNGR-RELATED"/>
    <property type="match status" value="1"/>
</dbReference>
<evidence type="ECO:0000256" key="4">
    <source>
        <dbReference type="SAM" id="MobiDB-lite"/>
    </source>
</evidence>
<name>A0A1I6BZF0_9BACI</name>
<dbReference type="InterPro" id="IPR036390">
    <property type="entry name" value="WH_DNA-bd_sf"/>
</dbReference>
<evidence type="ECO:0000313" key="6">
    <source>
        <dbReference type="EMBL" id="SFQ86306.1"/>
    </source>
</evidence>
<evidence type="ECO:0000313" key="7">
    <source>
        <dbReference type="Proteomes" id="UP000182762"/>
    </source>
</evidence>
<dbReference type="Pfam" id="PF00392">
    <property type="entry name" value="GntR"/>
    <property type="match status" value="1"/>
</dbReference>
<dbReference type="SMART" id="SM00345">
    <property type="entry name" value="HTH_GNTR"/>
    <property type="match status" value="1"/>
</dbReference>
<feature type="domain" description="HTH gntR-type" evidence="5">
    <location>
        <begin position="1"/>
        <end position="69"/>
    </location>
</feature>
<proteinExistence type="predicted"/>
<sequence>MSKYEQISNEMRKRVQEGEYPSDQPIPDEKSLSKEFDCSRMTMKKALDILVAEGLLYRKRGHGTFIVKSAIQHNLVNVTDRENLGLTGLLQDKDIESEIIRFNVLFPTEKVAEHLSIDHNTPVYHIIRLRNVENEPFVIEETFMPTNIIGGINEEVLHSSIYNHITHTLGLTIGGSHRKIRADKPNELDQTYLGCATDDPVLEVEQVAYLNTGIPFEYSFSRHRYDKFVFTTVNIRR</sequence>
<dbReference type="InterPro" id="IPR036388">
    <property type="entry name" value="WH-like_DNA-bd_sf"/>
</dbReference>
<dbReference type="InterPro" id="IPR000524">
    <property type="entry name" value="Tscrpt_reg_HTH_GntR"/>
</dbReference>
<dbReference type="PANTHER" id="PTHR44846:SF5">
    <property type="entry name" value="HTH-TYPE TRANSCRIPTIONAL REGULATOR GMUR"/>
    <property type="match status" value="1"/>
</dbReference>
<keyword evidence="7" id="KW-1185">Reference proteome</keyword>
<dbReference type="RefSeq" id="WP_061804948.1">
    <property type="nucleotide sequence ID" value="NZ_FOXX01000018.1"/>
</dbReference>
<dbReference type="Gene3D" id="3.40.1410.10">
    <property type="entry name" value="Chorismate lyase-like"/>
    <property type="match status" value="1"/>
</dbReference>
<dbReference type="InterPro" id="IPR050679">
    <property type="entry name" value="Bact_HTH_transcr_reg"/>
</dbReference>
<organism evidence="6 7">
    <name type="scientific">Priestia endophytica DSM 13796</name>
    <dbReference type="NCBI Taxonomy" id="1121089"/>
    <lineage>
        <taxon>Bacteria</taxon>
        <taxon>Bacillati</taxon>
        <taxon>Bacillota</taxon>
        <taxon>Bacilli</taxon>
        <taxon>Bacillales</taxon>
        <taxon>Bacillaceae</taxon>
        <taxon>Priestia</taxon>
    </lineage>
</organism>
<keyword evidence="2" id="KW-0238">DNA-binding</keyword>
<dbReference type="PRINTS" id="PR00035">
    <property type="entry name" value="HTHGNTR"/>
</dbReference>
<keyword evidence="1" id="KW-0805">Transcription regulation</keyword>
<dbReference type="Proteomes" id="UP000182762">
    <property type="component" value="Unassembled WGS sequence"/>
</dbReference>
<feature type="region of interest" description="Disordered" evidence="4">
    <location>
        <begin position="1"/>
        <end position="32"/>
    </location>
</feature>
<gene>
    <name evidence="6" type="ORF">SAMN02745910_04627</name>
</gene>
<keyword evidence="3" id="KW-0804">Transcription</keyword>
<evidence type="ECO:0000259" key="5">
    <source>
        <dbReference type="PROSITE" id="PS50949"/>
    </source>
</evidence>
<dbReference type="SUPFAM" id="SSF64288">
    <property type="entry name" value="Chorismate lyase-like"/>
    <property type="match status" value="1"/>
</dbReference>
<accession>A0A1I6BZF0</accession>
<evidence type="ECO:0000256" key="2">
    <source>
        <dbReference type="ARBA" id="ARBA00023125"/>
    </source>
</evidence>
<evidence type="ECO:0000256" key="3">
    <source>
        <dbReference type="ARBA" id="ARBA00023163"/>
    </source>
</evidence>
<dbReference type="Gene3D" id="1.10.10.10">
    <property type="entry name" value="Winged helix-like DNA-binding domain superfamily/Winged helix DNA-binding domain"/>
    <property type="match status" value="1"/>
</dbReference>